<gene>
    <name evidence="1" type="ORF">HGMM_OP2C062</name>
</gene>
<protein>
    <submittedName>
        <fullName evidence="1">Uncharacterized protein</fullName>
    </submittedName>
</protein>
<reference evidence="1" key="1">
    <citation type="journal article" date="2005" name="Environ. Microbiol.">
        <title>Genetic and functional properties of uncultivated thermophilic crenarchaeotes from a subsurface gold mine as revealed by analysis of genome fragments.</title>
        <authorList>
            <person name="Nunoura T."/>
            <person name="Hirayama H."/>
            <person name="Takami H."/>
            <person name="Oida H."/>
            <person name="Nishi S."/>
            <person name="Shimamura S."/>
            <person name="Suzuki Y."/>
            <person name="Inagaki F."/>
            <person name="Takai K."/>
            <person name="Nealson K.H."/>
            <person name="Horikoshi K."/>
        </authorList>
    </citation>
    <scope>NUCLEOTIDE SEQUENCE</scope>
</reference>
<dbReference type="AlphaFoldDB" id="H5SQZ5"/>
<organism evidence="1">
    <name type="scientific">Acetithermum autotrophicum</name>
    <dbReference type="NCBI Taxonomy" id="1446466"/>
    <lineage>
        <taxon>Bacteria</taxon>
        <taxon>Candidatus Bipolaricaulota</taxon>
        <taxon>Candidatus Acetithermum</taxon>
    </lineage>
</organism>
<accession>H5SQZ5</accession>
<proteinExistence type="predicted"/>
<evidence type="ECO:0000313" key="1">
    <source>
        <dbReference type="EMBL" id="BAL58512.1"/>
    </source>
</evidence>
<name>H5SQZ5_ACEAU</name>
<sequence>MPVGAGVIDAGTLTVEARGQRLGTEEYTLERRENGELVLHSQGTLAFKIAFFNVQATFVQVMTFTAQRRPISYQLALDGPIGIGNRRVSASFGATAGTVNDGERQTEIALPEEPFLLLGMFSSYAILPLWAKPDAPQKLKVISLRGDRRDQGELWVLVEHVGPVQMRGAQGALVQAEEYLLRGERLTLTLYLSGERFLALQNDTHKRDESFRLYRSDLFPHGLDLISSQN</sequence>
<reference evidence="1" key="2">
    <citation type="journal article" date="2012" name="PLoS ONE">
        <title>A Deeply Branching Thermophilic Bacterium with an Ancient Acetyl-CoA Pathway Dominates a Subsurface Ecosystem.</title>
        <authorList>
            <person name="Takami H."/>
            <person name="Noguchi H."/>
            <person name="Takaki Y."/>
            <person name="Uchiyama I."/>
            <person name="Toyoda A."/>
            <person name="Nishi S."/>
            <person name="Chee G.-J."/>
            <person name="Arai W."/>
            <person name="Nunoura T."/>
            <person name="Itoh T."/>
            <person name="Hattori M."/>
            <person name="Takai K."/>
        </authorList>
    </citation>
    <scope>NUCLEOTIDE SEQUENCE</scope>
</reference>
<dbReference type="EMBL" id="AP011801">
    <property type="protein sequence ID" value="BAL58512.1"/>
    <property type="molecule type" value="Genomic_DNA"/>
</dbReference>